<evidence type="ECO:0000259" key="2">
    <source>
        <dbReference type="Pfam" id="PF01035"/>
    </source>
</evidence>
<keyword evidence="1" id="KW-0227">DNA damage</keyword>
<evidence type="ECO:0000313" key="4">
    <source>
        <dbReference type="Proteomes" id="UP001172778"/>
    </source>
</evidence>
<comment type="caution">
    <text evidence="3">The sequence shown here is derived from an EMBL/GenBank/DDBJ whole genome shotgun (WGS) entry which is preliminary data.</text>
</comment>
<name>A0ABT7DS68_9NEIS</name>
<keyword evidence="4" id="KW-1185">Reference proteome</keyword>
<organism evidence="3 4">
    <name type="scientific">Parachitinimonas caeni</name>
    <dbReference type="NCBI Taxonomy" id="3031301"/>
    <lineage>
        <taxon>Bacteria</taxon>
        <taxon>Pseudomonadati</taxon>
        <taxon>Pseudomonadota</taxon>
        <taxon>Betaproteobacteria</taxon>
        <taxon>Neisseriales</taxon>
        <taxon>Chitinibacteraceae</taxon>
        <taxon>Parachitinimonas</taxon>
    </lineage>
</organism>
<reference evidence="3" key="1">
    <citation type="submission" date="2023-03" db="EMBL/GenBank/DDBJ databases">
        <title>Chitinimonas shenzhenensis gen. nov., sp. nov., a novel member of family Burkholderiaceae isolated from activated sludge collected in Shen Zhen, China.</title>
        <authorList>
            <person name="Wang X."/>
        </authorList>
    </citation>
    <scope>NUCLEOTIDE SEQUENCE</scope>
    <source>
        <strain evidence="3">DQS-5</strain>
    </source>
</reference>
<dbReference type="Gene3D" id="1.10.10.10">
    <property type="entry name" value="Winged helix-like DNA-binding domain superfamily/Winged helix DNA-binding domain"/>
    <property type="match status" value="1"/>
</dbReference>
<dbReference type="Proteomes" id="UP001172778">
    <property type="component" value="Unassembled WGS sequence"/>
</dbReference>
<dbReference type="InterPro" id="IPR052520">
    <property type="entry name" value="ATL_DNA_repair"/>
</dbReference>
<proteinExistence type="predicted"/>
<gene>
    <name evidence="3" type="ORF">PZA18_02490</name>
</gene>
<dbReference type="Pfam" id="PF01035">
    <property type="entry name" value="DNA_binding_1"/>
    <property type="match status" value="1"/>
</dbReference>
<dbReference type="InterPro" id="IPR014048">
    <property type="entry name" value="MethylDNA_cys_MeTrfase_DNA-bd"/>
</dbReference>
<evidence type="ECO:0000256" key="1">
    <source>
        <dbReference type="ARBA" id="ARBA00022763"/>
    </source>
</evidence>
<dbReference type="SUPFAM" id="SSF46767">
    <property type="entry name" value="Methylated DNA-protein cysteine methyltransferase, C-terminal domain"/>
    <property type="match status" value="1"/>
</dbReference>
<evidence type="ECO:0000313" key="3">
    <source>
        <dbReference type="EMBL" id="MDK2122915.1"/>
    </source>
</evidence>
<feature type="domain" description="Methylated-DNA-[protein]-cysteine S-methyltransferase DNA binding" evidence="2">
    <location>
        <begin position="11"/>
        <end position="91"/>
    </location>
</feature>
<dbReference type="PANTHER" id="PTHR42942:SF1">
    <property type="entry name" value="ALKYLTRANSFERASE-LIKE PROTEIN 1"/>
    <property type="match status" value="1"/>
</dbReference>
<dbReference type="InterPro" id="IPR036388">
    <property type="entry name" value="WH-like_DNA-bd_sf"/>
</dbReference>
<dbReference type="PANTHER" id="PTHR42942">
    <property type="entry name" value="6-O-METHYLGUANINE DNA METHYLTRANSFERASE"/>
    <property type="match status" value="1"/>
</dbReference>
<accession>A0ABT7DS68</accession>
<dbReference type="CDD" id="cd06445">
    <property type="entry name" value="ATase"/>
    <property type="match status" value="1"/>
</dbReference>
<protein>
    <submittedName>
        <fullName evidence="3">MGMT family protein</fullName>
    </submittedName>
</protein>
<sequence length="108" mass="11675">MKPTPKLSPLHTRLLAIVAGIPSGWVMSYGSVARAAGLPRHARHVAVALKAAPTEREIPWWRVVNSEGRISPRGLDGSDDLQRILLEAEGIIFDASGRVDLARFGWGG</sequence>
<dbReference type="EMBL" id="JARRAF010000002">
    <property type="protein sequence ID" value="MDK2122915.1"/>
    <property type="molecule type" value="Genomic_DNA"/>
</dbReference>
<dbReference type="RefSeq" id="WP_284099202.1">
    <property type="nucleotide sequence ID" value="NZ_JARRAF010000002.1"/>
</dbReference>
<dbReference type="InterPro" id="IPR036217">
    <property type="entry name" value="MethylDNA_cys_MeTrfase_DNAb"/>
</dbReference>